<protein>
    <submittedName>
        <fullName evidence="1">Uncharacterized protein</fullName>
    </submittedName>
</protein>
<evidence type="ECO:0000313" key="2">
    <source>
        <dbReference type="Proteomes" id="UP001066276"/>
    </source>
</evidence>
<evidence type="ECO:0000313" key="1">
    <source>
        <dbReference type="EMBL" id="KAJ1183849.1"/>
    </source>
</evidence>
<organism evidence="1 2">
    <name type="scientific">Pleurodeles waltl</name>
    <name type="common">Iberian ribbed newt</name>
    <dbReference type="NCBI Taxonomy" id="8319"/>
    <lineage>
        <taxon>Eukaryota</taxon>
        <taxon>Metazoa</taxon>
        <taxon>Chordata</taxon>
        <taxon>Craniata</taxon>
        <taxon>Vertebrata</taxon>
        <taxon>Euteleostomi</taxon>
        <taxon>Amphibia</taxon>
        <taxon>Batrachia</taxon>
        <taxon>Caudata</taxon>
        <taxon>Salamandroidea</taxon>
        <taxon>Salamandridae</taxon>
        <taxon>Pleurodelinae</taxon>
        <taxon>Pleurodeles</taxon>
    </lineage>
</organism>
<dbReference type="AlphaFoldDB" id="A0AAV7U6Z5"/>
<reference evidence="1" key="1">
    <citation type="journal article" date="2022" name="bioRxiv">
        <title>Sequencing and chromosome-scale assembly of the giantPleurodeles waltlgenome.</title>
        <authorList>
            <person name="Brown T."/>
            <person name="Elewa A."/>
            <person name="Iarovenko S."/>
            <person name="Subramanian E."/>
            <person name="Araus A.J."/>
            <person name="Petzold A."/>
            <person name="Susuki M."/>
            <person name="Suzuki K.-i.T."/>
            <person name="Hayashi T."/>
            <person name="Toyoda A."/>
            <person name="Oliveira C."/>
            <person name="Osipova E."/>
            <person name="Leigh N.D."/>
            <person name="Simon A."/>
            <person name="Yun M.H."/>
        </authorList>
    </citation>
    <scope>NUCLEOTIDE SEQUENCE</scope>
    <source>
        <strain evidence="1">20211129_DDA</strain>
        <tissue evidence="1">Liver</tissue>
    </source>
</reference>
<comment type="caution">
    <text evidence="1">The sequence shown here is derived from an EMBL/GenBank/DDBJ whole genome shotgun (WGS) entry which is preliminary data.</text>
</comment>
<gene>
    <name evidence="1" type="ORF">NDU88_000662</name>
</gene>
<keyword evidence="2" id="KW-1185">Reference proteome</keyword>
<name>A0AAV7U6Z5_PLEWA</name>
<dbReference type="Proteomes" id="UP001066276">
    <property type="component" value="Chromosome 3_1"/>
</dbReference>
<accession>A0AAV7U6Z5</accession>
<dbReference type="EMBL" id="JANPWB010000005">
    <property type="protein sequence ID" value="KAJ1183849.1"/>
    <property type="molecule type" value="Genomic_DNA"/>
</dbReference>
<sequence length="74" mass="8425">MINNLRVGKHPWEVILKVTEIASSLTSFSEEKEGLCQSATYIHLIIDSGLVYGLPWFQERTKNRKEEKAFSAQG</sequence>
<proteinExistence type="predicted"/>